<feature type="compositionally biased region" description="Polar residues" evidence="1">
    <location>
        <begin position="342"/>
        <end position="355"/>
    </location>
</feature>
<dbReference type="InterPro" id="IPR011047">
    <property type="entry name" value="Quinoprotein_ADH-like_sf"/>
</dbReference>
<dbReference type="EMBL" id="KZ987802">
    <property type="protein sequence ID" value="RKP14688.1"/>
    <property type="molecule type" value="Genomic_DNA"/>
</dbReference>
<keyword evidence="3" id="KW-1185">Reference proteome</keyword>
<feature type="compositionally biased region" description="Basic and acidic residues" evidence="1">
    <location>
        <begin position="738"/>
        <end position="747"/>
    </location>
</feature>
<dbReference type="Proteomes" id="UP000267251">
    <property type="component" value="Unassembled WGS sequence"/>
</dbReference>
<dbReference type="SUPFAM" id="SSF50998">
    <property type="entry name" value="Quinoprotein alcohol dehydrogenase-like"/>
    <property type="match status" value="1"/>
</dbReference>
<evidence type="ECO:0000256" key="1">
    <source>
        <dbReference type="SAM" id="MobiDB-lite"/>
    </source>
</evidence>
<organism evidence="2 3">
    <name type="scientific">Piptocephalis cylindrospora</name>
    <dbReference type="NCBI Taxonomy" id="1907219"/>
    <lineage>
        <taxon>Eukaryota</taxon>
        <taxon>Fungi</taxon>
        <taxon>Fungi incertae sedis</taxon>
        <taxon>Zoopagomycota</taxon>
        <taxon>Zoopagomycotina</taxon>
        <taxon>Zoopagomycetes</taxon>
        <taxon>Zoopagales</taxon>
        <taxon>Piptocephalidaceae</taxon>
        <taxon>Piptocephalis</taxon>
    </lineage>
</organism>
<accession>A0A4P9Y6H7</accession>
<feature type="region of interest" description="Disordered" evidence="1">
    <location>
        <begin position="738"/>
        <end position="778"/>
    </location>
</feature>
<feature type="region of interest" description="Disordered" evidence="1">
    <location>
        <begin position="321"/>
        <end position="364"/>
    </location>
</feature>
<feature type="compositionally biased region" description="Basic and acidic residues" evidence="1">
    <location>
        <begin position="2591"/>
        <end position="2605"/>
    </location>
</feature>
<dbReference type="OrthoDB" id="27490at2759"/>
<protein>
    <submittedName>
        <fullName evidence="2">Uncharacterized protein</fullName>
    </submittedName>
</protein>
<dbReference type="PANTHER" id="PTHR15922:SF2">
    <property type="entry name" value="NBAS SUBUNIT OF NRZ TETHERING COMPLEX"/>
    <property type="match status" value="1"/>
</dbReference>
<feature type="region of interest" description="Disordered" evidence="1">
    <location>
        <begin position="2590"/>
        <end position="2612"/>
    </location>
</feature>
<sequence>MTTESSSPTLRDQPPLLTSHHLVAEWTPDDGLLSTQALLARHVAMHSGGARAKRLLAALRERVEAAGLSSVTRPLLAPTTNPASGIAALPRNARQYLQNHSNAWSILPRPGSPEVLAVVTEQGVLLYSLIPSQGAFTNKEDSAPPISSCSLQLEASWKEEEEEEEEEEGGEITQHAVTGWRKGVWSADGSILAVSSSHGTVHILQASDLTLLLTLPSRIPRSRARSASGSFLNASAETTSGLLGGDRNKNMGNPVLDPIASLLFLPLPRTKEALGHSHLLGIFGYGDSMHAYFIHVPFMSMGPEDPSEAGDGPKTILSQVQAVRKRKRASSTTTRTPKAQGPQVSTAPDISSTLHSPEEVKPTLGPSFTPAFRHRFSQFRSVTSAVYLETPSGSGQILVTGLAHAPFPNFRPDTHSSTSPPTSPPPSPSPALARAFTSTHLADSAFSTSVSAHQVSFWELLPESPYLKELPGPSQILSGPGTLPFGGGMSHPVHTSTSSSLSLGTMLASLRSRTLMSSVSSDASGVITEMALSPDGKQVILLDGGGGVSLWDVTERKRVRTWSSALLSYVARDAAYTDLSYDDWRELLQGSGPSRSSLEVKANHAVWWREQGYGATSPSEPLYLLLITYEDGRYILTRTDVLGNLRSHDMDKEGEILGEESQEDASTTEPILVQDTPLLSTPIALPPERLQNVYSLIRSDWGKEGNREAMWVLEVEERPLRVRVAGDKVTVGWRYESKGDLSKEGPERPFGQGEEEEIKKGTPTEPRTIGTSNEGMDDMPEAKTQLQIYWQWLQGWLLGLLQWLTSLVLWHWDVSQGTGAARGTYWTIGRRRVRLASLERQDSMAAVEARLASADWAGALRTAERWGVPTDVVWKARWLDAPVTKEAVDTLLSQVRHDIPWVLDTCVLRVANDPESQRALLEHGLRCMEEEWAVVEGKGEGEAAETWKETLAKYRLILLRYLARLDSYMIITRAMRRPDAGLLMGALNTWSEDEGEEEEGNVGDETMGWEDSFMALEEKAQSIREKEEGISATGQGKAEADTEMMETGLPGDVELLESELDSFPADFTHFRDVNILAQAMEYAYQGFFPALRVLLTRHRTELTGFIHLILDQVPITTSPSFYLPLLPGSEGEARGDMETDQLGHGSIQEDWIFKQGWAKRVGWIEDGEDLHFSPFPIHRQVPEEEDDVDEGMSVMDRRLSWIYARAREVEAGSGDLGMALQVLSPTWCKDPYGKAGQWKNRVRSLRRLLHWLSHWVYECGKEDWTLRDLEDPEEGGVKRWSSGLMTGLSGDSWVDRWTNSLAPFLTQVLESGTPKKDVGLLGLSGWEDNEVREAVSGCILRTMGQGDVVAVKGLLSMVRSGLVDDAVNGEEGEEGKVMEGEVKKKSVSLSLRRWKKEGKLGWVKVLLQEREWKALLLACAYSEGCTGPVHTRGKGIWKAPLAQLTWWGNGGTNQEQGLKRRYHWLRQVFQERSKGRIGASAHTLPADLYQTLFPTQTVYPPELRPASPTTQVDLDPLGETLREEHLSIGALLQGPTLLDIGLAAAGERVSQGKVLDGLIRQAPSDADTLRGELTMLKEHGYLPPVSPSVTHTLVMSLLHRERYELVNQWLSLAEESEEKRDIVLAILDASKEALDSVEGRGDEGDAECIRCAESCLSILPTSLDASLSKELMKRVQTERYLQEGLRRLRQWGVWRSPVTLRKGAGASEEVMRIMRALLSSQPQRILTIDAAQEVEQIWQDLMHGSAIDQNHATSYWRWRLAMMRTCRSEGRVTQALSLLHATAQYPWGGSDILEEVETELRALWQDWESKTSSDYNGDEDEMEGGRSAEVAMWEGVFGSLMAMEEVNATEMEAFMRIYEDWEKSQMRVELKGWALDDTSDAKDASTHVYALYDHGPRSNEWLGHFWSERTRDGMEEMEEFKRALQRHDSRMSQEDHDRLIRAFSSLKTDLIVALTYLQGLGELKLAELVLGHLSPTSHRDAVTLFFYNLYLSLPYKGSDKEMDSQLKPTTDNVYFARQRVQALQEGGKERQITQYVEQTLEVLSGEHGGSEEVERLKTNETYRQECAEAWIRRLIEDDKMEIEGREGKRSGEKESKSREAILGMKNHFKMDQVGILHARLSSLLSPLQPSLNKKELAHEKEEWMKPLIGHDEAERIWEGWKQGPGTEGMALFGELLQAGGLGRGSLGRRGRGMDLAAGCLEIAMIQGDSTKVSERKPDLQSLQARMLVVRRVLDLMEEDGLWEEGEALSWGWEEVEKVNTLLRNAKTSSDSEALDSLKELILPYLTENTVLVWTDILKAADQVTPSPWYGERVGYEKEEGVSKAIEAQQLPIEWFIQDRWAQACEYGQSLGCGYGLHASAISPGVDEEVPAEVSGRLDMTFPYLDMLNSKSLLSLAWEYGLVHGQSLPLMSRRLLVEKVQEVSEEGDTTALFERIYGHFNRMEALQSDGPPLKEDLGHGRWYKRLDEALAKGSLGENTAKMVYSEVKDVLIGWTKEFPGDLQRIGGLIQILRDDPFEEDHHEENAVNIMEILSASLGLVLQEFHVGAESDVTGWIEEVLNALSEADQKNAPLTGAHQTFGKHLRQRVLQNGRRDTETLEKGRGESGVDESAPWSPQLRLSLLKILEQAGVSAKDVPEAKDTEAEAEDEKTDQGHKAQAYSGASEDFHQVWAHSLIESIWEASLADRLSGKEKVKEPLWEDLLEHTRLQWKQKPKKWGREALGALAHLLSLWSPLWREPLEDEKKSRRETLWVSLICLAEEMRQSGWAMLLRGYLEKRGWSNGVEQEVINQLGVSTAAGSRYALLSQNIDVLKEGVTALTTPDFGTQNDRYLHLLIATREGCLEQIQRNDQLPVILRSLLASPNHPSYLSPTRLEEHERQMERLIVRSVVALHTSNAPSAALVLGATFLGLPREQALISWSSLEMRRAIVTRCMELVEQLGPMGTTLEEEPLPWEVEAEEERLWVEEWILTRMDTF</sequence>
<dbReference type="GO" id="GO:0070939">
    <property type="term" value="C:Dsl1/NZR complex"/>
    <property type="evidence" value="ECO:0007669"/>
    <property type="project" value="TreeGrafter"/>
</dbReference>
<proteinExistence type="predicted"/>
<feature type="region of interest" description="Disordered" evidence="1">
    <location>
        <begin position="408"/>
        <end position="433"/>
    </location>
</feature>
<reference evidence="3" key="1">
    <citation type="journal article" date="2018" name="Nat. Microbiol.">
        <title>Leveraging single-cell genomics to expand the fungal tree of life.</title>
        <authorList>
            <person name="Ahrendt S.R."/>
            <person name="Quandt C.A."/>
            <person name="Ciobanu D."/>
            <person name="Clum A."/>
            <person name="Salamov A."/>
            <person name="Andreopoulos B."/>
            <person name="Cheng J.F."/>
            <person name="Woyke T."/>
            <person name="Pelin A."/>
            <person name="Henrissat B."/>
            <person name="Reynolds N.K."/>
            <person name="Benny G.L."/>
            <person name="Smith M.E."/>
            <person name="James T.Y."/>
            <person name="Grigoriev I.V."/>
        </authorList>
    </citation>
    <scope>NUCLEOTIDE SEQUENCE [LARGE SCALE GENOMIC DNA]</scope>
</reference>
<gene>
    <name evidence="2" type="ORF">BJ684DRAFT_14995</name>
</gene>
<feature type="region of interest" description="Disordered" evidence="1">
    <location>
        <begin position="2632"/>
        <end position="2656"/>
    </location>
</feature>
<name>A0A4P9Y6H7_9FUNG</name>
<dbReference type="GO" id="GO:0006890">
    <property type="term" value="P:retrograde vesicle-mediated transport, Golgi to endoplasmic reticulum"/>
    <property type="evidence" value="ECO:0007669"/>
    <property type="project" value="TreeGrafter"/>
</dbReference>
<dbReference type="PANTHER" id="PTHR15922">
    <property type="entry name" value="NEUROBLASTOMA-AMPLIFIED SEQUENCE"/>
    <property type="match status" value="1"/>
</dbReference>
<evidence type="ECO:0000313" key="2">
    <source>
        <dbReference type="EMBL" id="RKP14688.1"/>
    </source>
</evidence>
<evidence type="ECO:0000313" key="3">
    <source>
        <dbReference type="Proteomes" id="UP000267251"/>
    </source>
</evidence>
<dbReference type="GO" id="GO:0000149">
    <property type="term" value="F:SNARE binding"/>
    <property type="evidence" value="ECO:0007669"/>
    <property type="project" value="TreeGrafter"/>
</dbReference>